<dbReference type="EMBL" id="CP040442">
    <property type="protein sequence ID" value="QOW10122.1"/>
    <property type="molecule type" value="Genomic_DNA"/>
</dbReference>
<dbReference type="Proteomes" id="UP000594195">
    <property type="component" value="Chromosome"/>
</dbReference>
<gene>
    <name evidence="1" type="ORF">Q73A0000_06990</name>
</gene>
<dbReference type="AlphaFoldDB" id="A0A7M2Y9N3"/>
<name>A0A7M2Y9N3_9FLAO</name>
<dbReference type="RefSeq" id="WP_193813349.1">
    <property type="nucleotide sequence ID" value="NZ_CP040442.1"/>
</dbReference>
<keyword evidence="2" id="KW-1185">Reference proteome</keyword>
<dbReference type="KEGG" id="kfa:Q73A0000_06990"/>
<sequence length="68" mass="7513">MKKKVKLVSDLENKTLVKKAIKTSENEKMDLYKSIFGGNTASDNCNVAISKIDGASAAYNKTDQFLRV</sequence>
<evidence type="ECO:0000313" key="2">
    <source>
        <dbReference type="Proteomes" id="UP000594195"/>
    </source>
</evidence>
<accession>A0A7M2Y9N3</accession>
<protein>
    <submittedName>
        <fullName evidence="1">Uncharacterized protein</fullName>
    </submittedName>
</protein>
<evidence type="ECO:0000313" key="1">
    <source>
        <dbReference type="EMBL" id="QOW10122.1"/>
    </source>
</evidence>
<organism evidence="1 2">
    <name type="scientific">Kaistella flava</name>
    <name type="common">ex Peng et al. 2021</name>
    <dbReference type="NCBI Taxonomy" id="2038776"/>
    <lineage>
        <taxon>Bacteria</taxon>
        <taxon>Pseudomonadati</taxon>
        <taxon>Bacteroidota</taxon>
        <taxon>Flavobacteriia</taxon>
        <taxon>Flavobacteriales</taxon>
        <taxon>Weeksellaceae</taxon>
        <taxon>Chryseobacterium group</taxon>
        <taxon>Kaistella</taxon>
    </lineage>
</organism>
<proteinExistence type="predicted"/>
<reference evidence="1 2" key="1">
    <citation type="submission" date="2019-05" db="EMBL/GenBank/DDBJ databases">
        <title>Chryseobacterium sp. isolated from King George Island, maritime Antarctica.</title>
        <authorList>
            <person name="Peng X."/>
        </authorList>
    </citation>
    <scope>NUCLEOTIDE SEQUENCE [LARGE SCALE GENOMIC DNA]</scope>
    <source>
        <strain evidence="1 2">7-3A</strain>
    </source>
</reference>